<dbReference type="InterPro" id="IPR050491">
    <property type="entry name" value="AmpC-like"/>
</dbReference>
<dbReference type="KEGG" id="rca:Rcas_0939"/>
<dbReference type="eggNOG" id="COG1680">
    <property type="taxonomic scope" value="Bacteria"/>
</dbReference>
<dbReference type="OrthoDB" id="119951at2"/>
<organism evidence="2 3">
    <name type="scientific">Roseiflexus castenholzii (strain DSM 13941 / HLO8)</name>
    <dbReference type="NCBI Taxonomy" id="383372"/>
    <lineage>
        <taxon>Bacteria</taxon>
        <taxon>Bacillati</taxon>
        <taxon>Chloroflexota</taxon>
        <taxon>Chloroflexia</taxon>
        <taxon>Chloroflexales</taxon>
        <taxon>Roseiflexineae</taxon>
        <taxon>Roseiflexaceae</taxon>
        <taxon>Roseiflexus</taxon>
    </lineage>
</organism>
<dbReference type="PROSITE" id="PS00146">
    <property type="entry name" value="BETA_LACTAMASE_A"/>
    <property type="match status" value="1"/>
</dbReference>
<dbReference type="InterPro" id="IPR001466">
    <property type="entry name" value="Beta-lactam-related"/>
</dbReference>
<evidence type="ECO:0000313" key="3">
    <source>
        <dbReference type="Proteomes" id="UP000000263"/>
    </source>
</evidence>
<sequence>MIPETHPVDNLLRPFDGHVPGISALLLVDGSAQYARALGKANLEQNTAISIATNFRLASVSKQFTAAAVLRLAERGALSLDEPIVRFFESAPAFWRQITVHHLLTHTSGLVDYEELIDPNTATQLHDCDVFALVRRVDTGYAAPGAAFRYSNTGYCLLALIVERVAAQPFAAFLREQVFLPAGMRFTVAYEGESSAIPRRAFGYSFRGGTFVRTDQNLTSATLGDGGIYSSTIDLERWDAALSNDTLLPEPWRAAMFTPHIAMPSGESYGYGWFLTSIAGRRAAYHTGETIGFRTAIVRLLDRRCTAVVLANRSEAAPLPLARTLIETALEKDMVSWE</sequence>
<dbReference type="Gene3D" id="3.40.710.10">
    <property type="entry name" value="DD-peptidase/beta-lactamase superfamily"/>
    <property type="match status" value="1"/>
</dbReference>
<dbReference type="EMBL" id="CP000804">
    <property type="protein sequence ID" value="ABU57053.1"/>
    <property type="molecule type" value="Genomic_DNA"/>
</dbReference>
<gene>
    <name evidence="2" type="ordered locus">Rcas_0939</name>
</gene>
<dbReference type="STRING" id="383372.Rcas_0939"/>
<accession>A7NHV6</accession>
<dbReference type="RefSeq" id="WP_012119483.1">
    <property type="nucleotide sequence ID" value="NC_009767.1"/>
</dbReference>
<protein>
    <submittedName>
        <fullName evidence="2">Beta-lactamase</fullName>
    </submittedName>
</protein>
<dbReference type="Proteomes" id="UP000000263">
    <property type="component" value="Chromosome"/>
</dbReference>
<evidence type="ECO:0000313" key="2">
    <source>
        <dbReference type="EMBL" id="ABU57053.1"/>
    </source>
</evidence>
<keyword evidence="3" id="KW-1185">Reference proteome</keyword>
<dbReference type="HOGENOM" id="CLU_020027_0_2_0"/>
<dbReference type="AlphaFoldDB" id="A7NHV6"/>
<evidence type="ECO:0000259" key="1">
    <source>
        <dbReference type="Pfam" id="PF00144"/>
    </source>
</evidence>
<dbReference type="PANTHER" id="PTHR46825">
    <property type="entry name" value="D-ALANYL-D-ALANINE-CARBOXYPEPTIDASE/ENDOPEPTIDASE AMPH"/>
    <property type="match status" value="1"/>
</dbReference>
<proteinExistence type="predicted"/>
<dbReference type="Pfam" id="PF00144">
    <property type="entry name" value="Beta-lactamase"/>
    <property type="match status" value="1"/>
</dbReference>
<dbReference type="PANTHER" id="PTHR46825:SF9">
    <property type="entry name" value="BETA-LACTAMASE-RELATED DOMAIN-CONTAINING PROTEIN"/>
    <property type="match status" value="1"/>
</dbReference>
<dbReference type="InterPro" id="IPR012338">
    <property type="entry name" value="Beta-lactam/transpept-like"/>
</dbReference>
<dbReference type="InterPro" id="IPR023650">
    <property type="entry name" value="Beta-lactam_class-A_AS"/>
</dbReference>
<dbReference type="SUPFAM" id="SSF56601">
    <property type="entry name" value="beta-lactamase/transpeptidase-like"/>
    <property type="match status" value="1"/>
</dbReference>
<feature type="domain" description="Beta-lactamase-related" evidence="1">
    <location>
        <begin position="8"/>
        <end position="323"/>
    </location>
</feature>
<name>A7NHV6_ROSCS</name>
<reference evidence="2 3" key="1">
    <citation type="submission" date="2007-08" db="EMBL/GenBank/DDBJ databases">
        <title>Complete sequence of Roseiflexus castenholzii DSM 13941.</title>
        <authorList>
            <consortium name="US DOE Joint Genome Institute"/>
            <person name="Copeland A."/>
            <person name="Lucas S."/>
            <person name="Lapidus A."/>
            <person name="Barry K."/>
            <person name="Glavina del Rio T."/>
            <person name="Dalin E."/>
            <person name="Tice H."/>
            <person name="Pitluck S."/>
            <person name="Thompson L.S."/>
            <person name="Brettin T."/>
            <person name="Bruce D."/>
            <person name="Detter J.C."/>
            <person name="Han C."/>
            <person name="Tapia R."/>
            <person name="Schmutz J."/>
            <person name="Larimer F."/>
            <person name="Land M."/>
            <person name="Hauser L."/>
            <person name="Kyrpides N."/>
            <person name="Mikhailova N."/>
            <person name="Bryant D.A."/>
            <person name="Hanada S."/>
            <person name="Tsukatani Y."/>
            <person name="Richardson P."/>
        </authorList>
    </citation>
    <scope>NUCLEOTIDE SEQUENCE [LARGE SCALE GENOMIC DNA]</scope>
    <source>
        <strain evidence="3">DSM 13941 / HLO8</strain>
    </source>
</reference>